<feature type="chain" id="PRO_5019115835" evidence="2">
    <location>
        <begin position="17"/>
        <end position="292"/>
    </location>
</feature>
<proteinExistence type="predicted"/>
<gene>
    <name evidence="3" type="ORF">PXEA_LOCUS24683</name>
</gene>
<dbReference type="OrthoDB" id="7492763at2759"/>
<name>A0A448X9B4_9PLAT</name>
<feature type="region of interest" description="Disordered" evidence="1">
    <location>
        <begin position="123"/>
        <end position="221"/>
    </location>
</feature>
<keyword evidence="2" id="KW-0732">Signal</keyword>
<evidence type="ECO:0000313" key="4">
    <source>
        <dbReference type="Proteomes" id="UP000784294"/>
    </source>
</evidence>
<reference evidence="3" key="1">
    <citation type="submission" date="2018-11" db="EMBL/GenBank/DDBJ databases">
        <authorList>
            <consortium name="Pathogen Informatics"/>
        </authorList>
    </citation>
    <scope>NUCLEOTIDE SEQUENCE</scope>
</reference>
<feature type="compositionally biased region" description="Basic and acidic residues" evidence="1">
    <location>
        <begin position="143"/>
        <end position="157"/>
    </location>
</feature>
<feature type="signal peptide" evidence="2">
    <location>
        <begin position="1"/>
        <end position="16"/>
    </location>
</feature>
<comment type="caution">
    <text evidence="3">The sequence shown here is derived from an EMBL/GenBank/DDBJ whole genome shotgun (WGS) entry which is preliminary data.</text>
</comment>
<protein>
    <submittedName>
        <fullName evidence="3">Uncharacterized protein</fullName>
    </submittedName>
</protein>
<evidence type="ECO:0000256" key="2">
    <source>
        <dbReference type="SAM" id="SignalP"/>
    </source>
</evidence>
<accession>A0A448X9B4</accession>
<keyword evidence="4" id="KW-1185">Reference proteome</keyword>
<evidence type="ECO:0000313" key="3">
    <source>
        <dbReference type="EMBL" id="VEL31243.1"/>
    </source>
</evidence>
<feature type="compositionally biased region" description="Basic residues" evidence="1">
    <location>
        <begin position="187"/>
        <end position="196"/>
    </location>
</feature>
<feature type="non-terminal residue" evidence="3">
    <location>
        <position position="1"/>
    </location>
</feature>
<evidence type="ECO:0000256" key="1">
    <source>
        <dbReference type="SAM" id="MobiDB-lite"/>
    </source>
</evidence>
<organism evidence="3 4">
    <name type="scientific">Protopolystoma xenopodis</name>
    <dbReference type="NCBI Taxonomy" id="117903"/>
    <lineage>
        <taxon>Eukaryota</taxon>
        <taxon>Metazoa</taxon>
        <taxon>Spiralia</taxon>
        <taxon>Lophotrochozoa</taxon>
        <taxon>Platyhelminthes</taxon>
        <taxon>Monogenea</taxon>
        <taxon>Polyopisthocotylea</taxon>
        <taxon>Polystomatidea</taxon>
        <taxon>Polystomatidae</taxon>
        <taxon>Protopolystoma</taxon>
    </lineage>
</organism>
<dbReference type="EMBL" id="CAAALY010120212">
    <property type="protein sequence ID" value="VEL31243.1"/>
    <property type="molecule type" value="Genomic_DNA"/>
</dbReference>
<dbReference type="Proteomes" id="UP000784294">
    <property type="component" value="Unassembled WGS sequence"/>
</dbReference>
<sequence>MLLSLSFSLSLSLSLSISRTQDACFHLAFTLTFTPSTYPPISPPIGYKLDSRPSPSPRPGGVWRGVAWRGVAWRGESPTGRSFVVPAHGHACLSVCLCVYARRRLGSAQLSSAQLCSAHPSSARHRPAVQPSSRPAAQPVCSKVEEVVSGRPEKSESGRGSVSSDAVSAHELCAHSSQSERAGIRRNPLRQTHKPRAPCPVPRRPQQATQASTRLDRPRAASLPRELSRLPTLRLSRSSLSLIFVSITSPAHARRPRTPTSCVLASPTAPHRIAPHRTASHRIAPHRTASHR</sequence>
<dbReference type="AlphaFoldDB" id="A0A448X9B4"/>